<sequence length="65" mass="7648">VGFKVSRLTPYKWSFRDSTPATKNEIKRASGMKIHKMLHSALDIRINPDRRFEKENIDDEEENIS</sequence>
<name>A0A3Z6QR10_SALEB</name>
<feature type="non-terminal residue" evidence="1">
    <location>
        <position position="1"/>
    </location>
</feature>
<gene>
    <name evidence="1" type="ORF">D6K54_22230</name>
    <name evidence="2" type="ORF">D6S17_29060</name>
    <name evidence="3" type="ORF">EZX71_27015</name>
</gene>
<evidence type="ECO:0000313" key="1">
    <source>
        <dbReference type="EMBL" id="EAC0789404.1"/>
    </source>
</evidence>
<dbReference type="Proteomes" id="UP000839631">
    <property type="component" value="Unassembled WGS sequence"/>
</dbReference>
<reference evidence="1" key="1">
    <citation type="submission" date="2018-09" db="EMBL/GenBank/DDBJ databases">
        <authorList>
            <person name="Ashton P.M."/>
            <person name="Dallman T."/>
            <person name="Nair S."/>
            <person name="De Pinna E."/>
            <person name="Peters T."/>
            <person name="Grant K."/>
        </authorList>
    </citation>
    <scope>NUCLEOTIDE SEQUENCE [LARGE SCALE GENOMIC DNA]</scope>
    <source>
        <strain evidence="2">140692</strain>
        <strain evidence="3">367309</strain>
        <strain evidence="1">412099</strain>
    </source>
</reference>
<dbReference type="EMBL" id="AAHPHN010000133">
    <property type="protein sequence ID" value="EBY8645497.1"/>
    <property type="molecule type" value="Genomic_DNA"/>
</dbReference>
<accession>A0A3Z6QR10</accession>
<comment type="caution">
    <text evidence="1">The sequence shown here is derived from an EMBL/GenBank/DDBJ whole genome shotgun (WGS) entry which is preliminary data.</text>
</comment>
<evidence type="ECO:0000313" key="2">
    <source>
        <dbReference type="EMBL" id="EBY8645497.1"/>
    </source>
</evidence>
<dbReference type="EMBL" id="AAAGSE010000042">
    <property type="protein sequence ID" value="EAC0789404.1"/>
    <property type="molecule type" value="Genomic_DNA"/>
</dbReference>
<evidence type="ECO:0000313" key="3">
    <source>
        <dbReference type="EMBL" id="ECW2471525.1"/>
    </source>
</evidence>
<dbReference type="EMBL" id="AAKVUB010000063">
    <property type="protein sequence ID" value="ECW2471525.1"/>
    <property type="molecule type" value="Genomic_DNA"/>
</dbReference>
<organism evidence="1">
    <name type="scientific">Salmonella enterica subsp. enterica serovar Java</name>
    <dbReference type="NCBI Taxonomy" id="224729"/>
    <lineage>
        <taxon>Bacteria</taxon>
        <taxon>Pseudomonadati</taxon>
        <taxon>Pseudomonadota</taxon>
        <taxon>Gammaproteobacteria</taxon>
        <taxon>Enterobacterales</taxon>
        <taxon>Enterobacteriaceae</taxon>
        <taxon>Salmonella</taxon>
    </lineage>
</organism>
<dbReference type="Proteomes" id="UP000839733">
    <property type="component" value="Unassembled WGS sequence"/>
</dbReference>
<protein>
    <submittedName>
        <fullName evidence="1">DNA repair protein</fullName>
    </submittedName>
</protein>
<dbReference type="AlphaFoldDB" id="A0A3Z6QR10"/>
<proteinExistence type="predicted"/>